<evidence type="ECO:0000313" key="3">
    <source>
        <dbReference type="Proteomes" id="UP000479710"/>
    </source>
</evidence>
<feature type="region of interest" description="Disordered" evidence="1">
    <location>
        <begin position="1"/>
        <end position="43"/>
    </location>
</feature>
<keyword evidence="3" id="KW-1185">Reference proteome</keyword>
<sequence>MLPRNEEITTTEITPPFPRRPLCGSQRSDSPVAASASDSLLPSSYCDGCYVGGGLRGLGGAQPSMSL</sequence>
<gene>
    <name evidence="2" type="ORF">E2562_018208</name>
</gene>
<dbReference type="EMBL" id="SPHZ02000009">
    <property type="protein sequence ID" value="KAF0899310.1"/>
    <property type="molecule type" value="Genomic_DNA"/>
</dbReference>
<accession>A0A6G1CGQ0</accession>
<dbReference type="Proteomes" id="UP000479710">
    <property type="component" value="Unassembled WGS sequence"/>
</dbReference>
<protein>
    <submittedName>
        <fullName evidence="2">Uncharacterized protein</fullName>
    </submittedName>
</protein>
<dbReference type="AlphaFoldDB" id="A0A6G1CGQ0"/>
<evidence type="ECO:0000313" key="2">
    <source>
        <dbReference type="EMBL" id="KAF0899310.1"/>
    </source>
</evidence>
<name>A0A6G1CGQ0_9ORYZ</name>
<evidence type="ECO:0000256" key="1">
    <source>
        <dbReference type="SAM" id="MobiDB-lite"/>
    </source>
</evidence>
<feature type="compositionally biased region" description="Low complexity" evidence="1">
    <location>
        <begin position="28"/>
        <end position="43"/>
    </location>
</feature>
<comment type="caution">
    <text evidence="2">The sequence shown here is derived from an EMBL/GenBank/DDBJ whole genome shotgun (WGS) entry which is preliminary data.</text>
</comment>
<reference evidence="2 3" key="1">
    <citation type="submission" date="2019-11" db="EMBL/GenBank/DDBJ databases">
        <title>Whole genome sequence of Oryza granulata.</title>
        <authorList>
            <person name="Li W."/>
        </authorList>
    </citation>
    <scope>NUCLEOTIDE SEQUENCE [LARGE SCALE GENOMIC DNA]</scope>
    <source>
        <strain evidence="3">cv. Menghai</strain>
        <tissue evidence="2">Leaf</tissue>
    </source>
</reference>
<organism evidence="2 3">
    <name type="scientific">Oryza meyeriana var. granulata</name>
    <dbReference type="NCBI Taxonomy" id="110450"/>
    <lineage>
        <taxon>Eukaryota</taxon>
        <taxon>Viridiplantae</taxon>
        <taxon>Streptophyta</taxon>
        <taxon>Embryophyta</taxon>
        <taxon>Tracheophyta</taxon>
        <taxon>Spermatophyta</taxon>
        <taxon>Magnoliopsida</taxon>
        <taxon>Liliopsida</taxon>
        <taxon>Poales</taxon>
        <taxon>Poaceae</taxon>
        <taxon>BOP clade</taxon>
        <taxon>Oryzoideae</taxon>
        <taxon>Oryzeae</taxon>
        <taxon>Oryzinae</taxon>
        <taxon>Oryza</taxon>
        <taxon>Oryza meyeriana</taxon>
    </lineage>
</organism>
<proteinExistence type="predicted"/>